<name>F9DMP4_9BACL</name>
<dbReference type="Proteomes" id="UP000005316">
    <property type="component" value="Unassembled WGS sequence"/>
</dbReference>
<dbReference type="AlphaFoldDB" id="F9DMP4"/>
<reference evidence="1 2" key="1">
    <citation type="submission" date="2011-04" db="EMBL/GenBank/DDBJ databases">
        <authorList>
            <person name="Muzny D."/>
            <person name="Qin X."/>
            <person name="Deng J."/>
            <person name="Jiang H."/>
            <person name="Liu Y."/>
            <person name="Qu J."/>
            <person name="Song X.-Z."/>
            <person name="Zhang L."/>
            <person name="Thornton R."/>
            <person name="Coyle M."/>
            <person name="Francisco L."/>
            <person name="Jackson L."/>
            <person name="Javaid M."/>
            <person name="Korchina V."/>
            <person name="Kovar C."/>
            <person name="Mata R."/>
            <person name="Mathew T."/>
            <person name="Ngo R."/>
            <person name="Nguyen L."/>
            <person name="Nguyen N."/>
            <person name="Okwuonu G."/>
            <person name="Ongeri F."/>
            <person name="Pham C."/>
            <person name="Simmons D."/>
            <person name="Wilczek-Boney K."/>
            <person name="Hale W."/>
            <person name="Jakkamsetti A."/>
            <person name="Pham P."/>
            <person name="Ruth R."/>
            <person name="San Lucas F."/>
            <person name="Warren J."/>
            <person name="Zhang J."/>
            <person name="Zhao Z."/>
            <person name="Zhou C."/>
            <person name="Zhu D."/>
            <person name="Lee S."/>
            <person name="Bess C."/>
            <person name="Blankenburg K."/>
            <person name="Forbes L."/>
            <person name="Fu Q."/>
            <person name="Gubbala S."/>
            <person name="Hirani K."/>
            <person name="Jayaseelan J.C."/>
            <person name="Lara F."/>
            <person name="Munidasa M."/>
            <person name="Palculict T."/>
            <person name="Patil S."/>
            <person name="Pu L.-L."/>
            <person name="Saada N."/>
            <person name="Tang L."/>
            <person name="Weissenberger G."/>
            <person name="Zhu Y."/>
            <person name="Hemphill L."/>
            <person name="Shang Y."/>
            <person name="Youmans B."/>
            <person name="Ayvaz T."/>
            <person name="Ross M."/>
            <person name="Santibanez J."/>
            <person name="Aqrawi P."/>
            <person name="Gross S."/>
            <person name="Joshi V."/>
            <person name="Fowler G."/>
            <person name="Nazareth L."/>
            <person name="Reid J."/>
            <person name="Worley K."/>
            <person name="Petrosino J."/>
            <person name="Highlander S."/>
            <person name="Gibbs R."/>
        </authorList>
    </citation>
    <scope>NUCLEOTIDE SEQUENCE [LARGE SCALE GENOMIC DNA]</scope>
    <source>
        <strain evidence="1 2">2681</strain>
    </source>
</reference>
<gene>
    <name evidence="1" type="ORF">HMPREF9372_0074</name>
</gene>
<organism evidence="1 2">
    <name type="scientific">Sporosarcina newyorkensis 2681</name>
    <dbReference type="NCBI Taxonomy" id="1027292"/>
    <lineage>
        <taxon>Bacteria</taxon>
        <taxon>Bacillati</taxon>
        <taxon>Bacillota</taxon>
        <taxon>Bacilli</taxon>
        <taxon>Bacillales</taxon>
        <taxon>Caryophanaceae</taxon>
        <taxon>Sporosarcina</taxon>
    </lineage>
</organism>
<sequence length="79" mass="9026">MPPIFFCFINWHDNEGYTSLFFGLNLLIYVTKSIIKNNNATADMGTPTPGKIPFSKMLVIFRGLKIRAFKDNIIQKITV</sequence>
<proteinExistence type="predicted"/>
<accession>F9DMP4</accession>
<comment type="caution">
    <text evidence="1">The sequence shown here is derived from an EMBL/GenBank/DDBJ whole genome shotgun (WGS) entry which is preliminary data.</text>
</comment>
<protein>
    <submittedName>
        <fullName evidence="1">Uncharacterized protein</fullName>
    </submittedName>
</protein>
<dbReference type="HOGENOM" id="CLU_2604311_0_0_9"/>
<dbReference type="EMBL" id="AFPZ01000003">
    <property type="protein sequence ID" value="EGQ27915.1"/>
    <property type="molecule type" value="Genomic_DNA"/>
</dbReference>
<evidence type="ECO:0000313" key="1">
    <source>
        <dbReference type="EMBL" id="EGQ27915.1"/>
    </source>
</evidence>
<evidence type="ECO:0000313" key="2">
    <source>
        <dbReference type="Proteomes" id="UP000005316"/>
    </source>
</evidence>